<keyword evidence="3" id="KW-0813">Transport</keyword>
<dbReference type="GO" id="GO:0016020">
    <property type="term" value="C:membrane"/>
    <property type="evidence" value="ECO:0007669"/>
    <property type="project" value="UniProtKB-SubCell"/>
</dbReference>
<comment type="caution">
    <text evidence="11">The sequence shown here is derived from an EMBL/GenBank/DDBJ whole genome shotgun (WGS) entry which is preliminary data.</text>
</comment>
<dbReference type="GO" id="GO:0015833">
    <property type="term" value="P:peptide transport"/>
    <property type="evidence" value="ECO:0007669"/>
    <property type="project" value="InterPro"/>
</dbReference>
<dbReference type="InterPro" id="IPR003439">
    <property type="entry name" value="ABC_transporter-like_ATP-bd"/>
</dbReference>
<dbReference type="NCBIfam" id="TIGR01727">
    <property type="entry name" value="oligo_HPY"/>
    <property type="match status" value="1"/>
</dbReference>
<dbReference type="SUPFAM" id="SSF52540">
    <property type="entry name" value="P-loop containing nucleoside triphosphate hydrolases"/>
    <property type="match status" value="1"/>
</dbReference>
<evidence type="ECO:0000256" key="5">
    <source>
        <dbReference type="ARBA" id="ARBA00022519"/>
    </source>
</evidence>
<proteinExistence type="inferred from homology"/>
<dbReference type="STRING" id="1121326.CLMAG_22790"/>
<dbReference type="InterPro" id="IPR013563">
    <property type="entry name" value="Oligopep_ABC_C"/>
</dbReference>
<keyword evidence="12" id="KW-1185">Reference proteome</keyword>
<evidence type="ECO:0000256" key="2">
    <source>
        <dbReference type="ARBA" id="ARBA00005417"/>
    </source>
</evidence>
<evidence type="ECO:0000256" key="3">
    <source>
        <dbReference type="ARBA" id="ARBA00022448"/>
    </source>
</evidence>
<evidence type="ECO:0000256" key="8">
    <source>
        <dbReference type="ARBA" id="ARBA00022967"/>
    </source>
</evidence>
<keyword evidence="4" id="KW-1003">Cell membrane</keyword>
<evidence type="ECO:0000256" key="1">
    <source>
        <dbReference type="ARBA" id="ARBA00004370"/>
    </source>
</evidence>
<dbReference type="Gene3D" id="3.40.50.300">
    <property type="entry name" value="P-loop containing nucleotide triphosphate hydrolases"/>
    <property type="match status" value="1"/>
</dbReference>
<dbReference type="OrthoDB" id="368161at186802"/>
<evidence type="ECO:0000313" key="12">
    <source>
        <dbReference type="Proteomes" id="UP000076603"/>
    </source>
</evidence>
<dbReference type="Pfam" id="PF08352">
    <property type="entry name" value="oligo_HPY"/>
    <property type="match status" value="1"/>
</dbReference>
<dbReference type="Proteomes" id="UP000076603">
    <property type="component" value="Unassembled WGS sequence"/>
</dbReference>
<dbReference type="PANTHER" id="PTHR43297:SF14">
    <property type="entry name" value="ATPASE AAA-TYPE CORE DOMAIN-CONTAINING PROTEIN"/>
    <property type="match status" value="1"/>
</dbReference>
<comment type="subcellular location">
    <subcellularLocation>
        <location evidence="1">Membrane</location>
    </subcellularLocation>
</comment>
<evidence type="ECO:0000256" key="7">
    <source>
        <dbReference type="ARBA" id="ARBA00022840"/>
    </source>
</evidence>
<keyword evidence="8" id="KW-1278">Translocase</keyword>
<keyword evidence="5" id="KW-0997">Cell inner membrane</keyword>
<sequence>MKKSKVLQKETISIDLKPGEFLLIINKKKKLSDRSNVSFENKNIINIAIDNSKRINNSFMSLIKVYLTSLNPIRSIGRQCSEVISKYTGLPLNESEFKLKEVLNKLLCPNTEAILQSLPRKVQAYEKQRLMFAIAFIVKPKLIVLDDTIFKMEPELSSYVLGELKKLKEENKTSIILISKKLDTINEIIDNIAIMYKGTIVEYGKKDLLLTDPIHPYTRYMLTPEGAKALEETASEIANYVKDINNLPLNGCSFCLKCKKASYDCVYMTPKIENLNNDRQVICGNSSKIA</sequence>
<gene>
    <name evidence="11" type="primary">oppD_6</name>
    <name evidence="11" type="ORF">CLMAG_22790</name>
</gene>
<organism evidence="11 12">
    <name type="scientific">Clostridium magnum DSM 2767</name>
    <dbReference type="NCBI Taxonomy" id="1121326"/>
    <lineage>
        <taxon>Bacteria</taxon>
        <taxon>Bacillati</taxon>
        <taxon>Bacillota</taxon>
        <taxon>Clostridia</taxon>
        <taxon>Eubacteriales</taxon>
        <taxon>Clostridiaceae</taxon>
        <taxon>Clostridium</taxon>
    </lineage>
</organism>
<comment type="similarity">
    <text evidence="2">Belongs to the ABC transporter superfamily.</text>
</comment>
<evidence type="ECO:0000256" key="4">
    <source>
        <dbReference type="ARBA" id="ARBA00022475"/>
    </source>
</evidence>
<dbReference type="InterPro" id="IPR050388">
    <property type="entry name" value="ABC_Ni/Peptide_Import"/>
</dbReference>
<dbReference type="InterPro" id="IPR027417">
    <property type="entry name" value="P-loop_NTPase"/>
</dbReference>
<accession>A0A162TCH4</accession>
<evidence type="ECO:0000256" key="6">
    <source>
        <dbReference type="ARBA" id="ARBA00022741"/>
    </source>
</evidence>
<dbReference type="AlphaFoldDB" id="A0A162TCH4"/>
<keyword evidence="9" id="KW-0472">Membrane</keyword>
<keyword evidence="6" id="KW-0547">Nucleotide-binding</keyword>
<evidence type="ECO:0000259" key="10">
    <source>
        <dbReference type="PROSITE" id="PS50893"/>
    </source>
</evidence>
<dbReference type="GO" id="GO:0005524">
    <property type="term" value="F:ATP binding"/>
    <property type="evidence" value="ECO:0007669"/>
    <property type="project" value="UniProtKB-KW"/>
</dbReference>
<dbReference type="RefSeq" id="WP_066621979.1">
    <property type="nucleotide sequence ID" value="NZ_FQXL01000023.1"/>
</dbReference>
<keyword evidence="7 11" id="KW-0067">ATP-binding</keyword>
<name>A0A162TCH4_9CLOT</name>
<dbReference type="EMBL" id="LWAE01000002">
    <property type="protein sequence ID" value="KZL92470.1"/>
    <property type="molecule type" value="Genomic_DNA"/>
</dbReference>
<dbReference type="PROSITE" id="PS50893">
    <property type="entry name" value="ABC_TRANSPORTER_2"/>
    <property type="match status" value="1"/>
</dbReference>
<dbReference type="PANTHER" id="PTHR43297">
    <property type="entry name" value="OLIGOPEPTIDE TRANSPORT ATP-BINDING PROTEIN APPD"/>
    <property type="match status" value="1"/>
</dbReference>
<dbReference type="GO" id="GO:0016887">
    <property type="term" value="F:ATP hydrolysis activity"/>
    <property type="evidence" value="ECO:0007669"/>
    <property type="project" value="InterPro"/>
</dbReference>
<evidence type="ECO:0000313" key="11">
    <source>
        <dbReference type="EMBL" id="KZL92470.1"/>
    </source>
</evidence>
<reference evidence="11 12" key="1">
    <citation type="submission" date="2016-04" db="EMBL/GenBank/DDBJ databases">
        <title>Genome sequence of Clostridium magnum DSM 2767.</title>
        <authorList>
            <person name="Poehlein A."/>
            <person name="Uhlig R."/>
            <person name="Fischer R."/>
            <person name="Bahl H."/>
            <person name="Daniel R."/>
        </authorList>
    </citation>
    <scope>NUCLEOTIDE SEQUENCE [LARGE SCALE GENOMIC DNA]</scope>
    <source>
        <strain evidence="11 12">DSM 2767</strain>
    </source>
</reference>
<protein>
    <submittedName>
        <fullName evidence="11">Oligopeptide transport ATP-binding protein OppD</fullName>
    </submittedName>
</protein>
<evidence type="ECO:0000256" key="9">
    <source>
        <dbReference type="ARBA" id="ARBA00023136"/>
    </source>
</evidence>
<feature type="domain" description="ABC transporter" evidence="10">
    <location>
        <begin position="1"/>
        <end position="222"/>
    </location>
</feature>
<dbReference type="PATRIC" id="fig|1121326.3.peg.2276"/>